<dbReference type="SUPFAM" id="SSF109755">
    <property type="entry name" value="PhoU-like"/>
    <property type="match status" value="1"/>
</dbReference>
<dbReference type="InterPro" id="IPR038078">
    <property type="entry name" value="PhoU-like_sf"/>
</dbReference>
<dbReference type="InterPro" id="IPR026022">
    <property type="entry name" value="PhoU_dom"/>
</dbReference>
<dbReference type="EMBL" id="KF900684">
    <property type="protein sequence ID" value="AIF03620.1"/>
    <property type="molecule type" value="Genomic_DNA"/>
</dbReference>
<feature type="domain" description="PhoU" evidence="1">
    <location>
        <begin position="22"/>
        <end position="102"/>
    </location>
</feature>
<organism evidence="2">
    <name type="scientific">uncultured marine group II/III euryarchaeote KM3_168_D03</name>
    <dbReference type="NCBI Taxonomy" id="1457920"/>
    <lineage>
        <taxon>Archaea</taxon>
        <taxon>Methanobacteriati</taxon>
        <taxon>Methanobacteriota</taxon>
        <taxon>environmental samples</taxon>
    </lineage>
</organism>
<evidence type="ECO:0000313" key="2">
    <source>
        <dbReference type="EMBL" id="AIF03620.1"/>
    </source>
</evidence>
<name>A0A075GKE1_9EURY</name>
<accession>A0A075GKE1</accession>
<dbReference type="Pfam" id="PF01895">
    <property type="entry name" value="PhoU"/>
    <property type="match status" value="1"/>
</dbReference>
<sequence length="225" mass="25982">MVPVRTGLDNRIMIVAGRIDDFGKLGRQTYELAMETLEGNNRSNEIQRNREKARKLMSELSDDLLLILTLNQPLSKDLRVIASYMRAIDVLERTVRHARDVGSAAEDIVGTKVLGENLSNDFLSSIRKMYSHIVEIDNHVFSSMVELIDVDLDLCKNHFEELREITRKTNEIILELKGKNVGGREGRILHLKIINRMERTVYNLIRLCEVWHHAMTTDWVTIEEL</sequence>
<dbReference type="Gene3D" id="1.20.58.220">
    <property type="entry name" value="Phosphate transport system protein phou homolog 2, domain 2"/>
    <property type="match status" value="1"/>
</dbReference>
<protein>
    <recommendedName>
        <fullName evidence="1">PhoU domain-containing protein</fullName>
    </recommendedName>
</protein>
<evidence type="ECO:0000259" key="1">
    <source>
        <dbReference type="Pfam" id="PF01895"/>
    </source>
</evidence>
<dbReference type="AlphaFoldDB" id="A0A075GKE1"/>
<proteinExistence type="predicted"/>
<reference evidence="2" key="1">
    <citation type="journal article" date="2014" name="Genome Biol. Evol.">
        <title>Pangenome evidence for extensive interdomain horizontal transfer affecting lineage core and shell genes in uncultured planktonic thaumarchaeota and euryarchaeota.</title>
        <authorList>
            <person name="Deschamps P."/>
            <person name="Zivanovic Y."/>
            <person name="Moreira D."/>
            <person name="Rodriguez-Valera F."/>
            <person name="Lopez-Garcia P."/>
        </authorList>
    </citation>
    <scope>NUCLEOTIDE SEQUENCE</scope>
</reference>